<dbReference type="PROSITE" id="PS00216">
    <property type="entry name" value="SUGAR_TRANSPORT_1"/>
    <property type="match status" value="1"/>
</dbReference>
<organism evidence="9 10">
    <name type="scientific">Gordonia terrae</name>
    <dbReference type="NCBI Taxonomy" id="2055"/>
    <lineage>
        <taxon>Bacteria</taxon>
        <taxon>Bacillati</taxon>
        <taxon>Actinomycetota</taxon>
        <taxon>Actinomycetes</taxon>
        <taxon>Mycobacteriales</taxon>
        <taxon>Gordoniaceae</taxon>
        <taxon>Gordonia</taxon>
    </lineage>
</organism>
<dbReference type="PANTHER" id="PTHR42718:SF48">
    <property type="entry name" value="CONSERVED TWO-DOMAIN MEMBRANE PROTEIN-RELATED"/>
    <property type="match status" value="1"/>
</dbReference>
<dbReference type="RefSeq" id="WP_101820653.1">
    <property type="nucleotide sequence ID" value="NZ_PKJC01000010.1"/>
</dbReference>
<dbReference type="InterPro" id="IPR004638">
    <property type="entry name" value="EmrB-like"/>
</dbReference>
<dbReference type="GO" id="GO:0022857">
    <property type="term" value="F:transmembrane transporter activity"/>
    <property type="evidence" value="ECO:0007669"/>
    <property type="project" value="InterPro"/>
</dbReference>
<dbReference type="STRING" id="2055.BCM27_01815"/>
<keyword evidence="4 7" id="KW-0812">Transmembrane</keyword>
<dbReference type="EMBL" id="PKJC01000010">
    <property type="protein sequence ID" value="PKZ64836.1"/>
    <property type="molecule type" value="Genomic_DNA"/>
</dbReference>
<evidence type="ECO:0000256" key="4">
    <source>
        <dbReference type="ARBA" id="ARBA00022692"/>
    </source>
</evidence>
<dbReference type="NCBIfam" id="TIGR00711">
    <property type="entry name" value="efflux_EmrB"/>
    <property type="match status" value="1"/>
</dbReference>
<feature type="transmembrane region" description="Helical" evidence="7">
    <location>
        <begin position="121"/>
        <end position="139"/>
    </location>
</feature>
<feature type="domain" description="Major facilitator superfamily (MFS) profile" evidence="8">
    <location>
        <begin position="25"/>
        <end position="470"/>
    </location>
</feature>
<evidence type="ECO:0000256" key="6">
    <source>
        <dbReference type="ARBA" id="ARBA00023136"/>
    </source>
</evidence>
<dbReference type="Pfam" id="PF07690">
    <property type="entry name" value="MFS_1"/>
    <property type="match status" value="1"/>
</dbReference>
<feature type="transmembrane region" description="Helical" evidence="7">
    <location>
        <begin position="281"/>
        <end position="304"/>
    </location>
</feature>
<evidence type="ECO:0000313" key="10">
    <source>
        <dbReference type="Proteomes" id="UP000234662"/>
    </source>
</evidence>
<sequence length="479" mass="49141">MADPMTATRVGTSTPATLHARPGIVLLILSGAAFMASLDVFIVNVAFDDIGADFADATLSQMSWILNAYAILYAALLVPAGRIVDRYGRKGGFLLGLAIFTVASAACAAAQGVWWLVAFRALQALGAAILTPASLGLVVSTIPPERRARSVRIWAATGALAAAFGPAVGGLLVEASWRWVFLVNIPVGVAALVAGAVVLARPRNDSVSGFPDALGATLLVVSVGALTLGLVQGSEWGWSDFRITGAWVIAVVALVGFIVSSMHHDEPVIAPALLRVRAFSVANVTMLLFSIPFAGALLANILWLQQVWGFSPIATGLAVSTGPLMVPIFAAVSHRLSARVPVGVLVAIGCALFGLGIVLVALSVDATPDFASEILPGWLIGGVGVGFALPSILSSATADLPADQAATGSAVVNMSRQIGMSLGVSLLVAIIGTSVVYTDVHQSFVTAWWVLAGIAALGAVSALGMNPRRRAEEAAPTAS</sequence>
<evidence type="ECO:0000256" key="1">
    <source>
        <dbReference type="ARBA" id="ARBA00004651"/>
    </source>
</evidence>
<dbReference type="PANTHER" id="PTHR42718">
    <property type="entry name" value="MAJOR FACILITATOR SUPERFAMILY MULTIDRUG TRANSPORTER MFSC"/>
    <property type="match status" value="1"/>
</dbReference>
<evidence type="ECO:0000259" key="8">
    <source>
        <dbReference type="PROSITE" id="PS50850"/>
    </source>
</evidence>
<dbReference type="Proteomes" id="UP000234662">
    <property type="component" value="Unassembled WGS sequence"/>
</dbReference>
<dbReference type="CDD" id="cd17321">
    <property type="entry name" value="MFS_MMR_MDR_like"/>
    <property type="match status" value="1"/>
</dbReference>
<evidence type="ECO:0000256" key="7">
    <source>
        <dbReference type="SAM" id="Phobius"/>
    </source>
</evidence>
<dbReference type="AlphaFoldDB" id="A0A2I1R6S8"/>
<feature type="transmembrane region" description="Helical" evidence="7">
    <location>
        <begin position="179"/>
        <end position="200"/>
    </location>
</feature>
<keyword evidence="5 7" id="KW-1133">Transmembrane helix</keyword>
<feature type="transmembrane region" description="Helical" evidence="7">
    <location>
        <begin position="24"/>
        <end position="47"/>
    </location>
</feature>
<evidence type="ECO:0000256" key="3">
    <source>
        <dbReference type="ARBA" id="ARBA00022475"/>
    </source>
</evidence>
<comment type="subcellular location">
    <subcellularLocation>
        <location evidence="1">Cell membrane</location>
        <topology evidence="1">Multi-pass membrane protein</topology>
    </subcellularLocation>
</comment>
<feature type="transmembrane region" description="Helical" evidence="7">
    <location>
        <begin position="443"/>
        <end position="463"/>
    </location>
</feature>
<keyword evidence="2" id="KW-0813">Transport</keyword>
<reference evidence="9 10" key="1">
    <citation type="submission" date="2017-12" db="EMBL/GenBank/DDBJ databases">
        <title>Phylogenetic diversity of female urinary microbiome.</title>
        <authorList>
            <person name="Thomas-White K."/>
            <person name="Wolfe A.J."/>
        </authorList>
    </citation>
    <scope>NUCLEOTIDE SEQUENCE [LARGE SCALE GENOMIC DNA]</scope>
    <source>
        <strain evidence="9 10">UMB0777</strain>
    </source>
</reference>
<evidence type="ECO:0000256" key="2">
    <source>
        <dbReference type="ARBA" id="ARBA00022448"/>
    </source>
</evidence>
<feature type="transmembrane region" description="Helical" evidence="7">
    <location>
        <begin position="151"/>
        <end position="173"/>
    </location>
</feature>
<feature type="transmembrane region" description="Helical" evidence="7">
    <location>
        <begin position="212"/>
        <end position="231"/>
    </location>
</feature>
<dbReference type="InterPro" id="IPR036259">
    <property type="entry name" value="MFS_trans_sf"/>
</dbReference>
<dbReference type="Gene3D" id="1.20.1720.10">
    <property type="entry name" value="Multidrug resistance protein D"/>
    <property type="match status" value="1"/>
</dbReference>
<feature type="transmembrane region" description="Helical" evidence="7">
    <location>
        <begin position="92"/>
        <end position="115"/>
    </location>
</feature>
<comment type="caution">
    <text evidence="9">The sequence shown here is derived from an EMBL/GenBank/DDBJ whole genome shotgun (WGS) entry which is preliminary data.</text>
</comment>
<evidence type="ECO:0000313" key="9">
    <source>
        <dbReference type="EMBL" id="PKZ64836.1"/>
    </source>
</evidence>
<feature type="transmembrane region" description="Helical" evidence="7">
    <location>
        <begin position="376"/>
        <end position="397"/>
    </location>
</feature>
<name>A0A2I1R6S8_9ACTN</name>
<proteinExistence type="predicted"/>
<feature type="transmembrane region" description="Helical" evidence="7">
    <location>
        <begin position="418"/>
        <end position="437"/>
    </location>
</feature>
<feature type="transmembrane region" description="Helical" evidence="7">
    <location>
        <begin position="344"/>
        <end position="364"/>
    </location>
</feature>
<evidence type="ECO:0000256" key="5">
    <source>
        <dbReference type="ARBA" id="ARBA00022989"/>
    </source>
</evidence>
<dbReference type="PROSITE" id="PS50850">
    <property type="entry name" value="MFS"/>
    <property type="match status" value="1"/>
</dbReference>
<feature type="transmembrane region" description="Helical" evidence="7">
    <location>
        <begin position="310"/>
        <end position="332"/>
    </location>
</feature>
<dbReference type="SUPFAM" id="SSF103473">
    <property type="entry name" value="MFS general substrate transporter"/>
    <property type="match status" value="1"/>
</dbReference>
<accession>A0A2I1R6S8</accession>
<gene>
    <name evidence="9" type="ORF">CYJ73_14160</name>
</gene>
<dbReference type="InterPro" id="IPR020846">
    <property type="entry name" value="MFS_dom"/>
</dbReference>
<keyword evidence="3" id="KW-1003">Cell membrane</keyword>
<dbReference type="GO" id="GO:0005886">
    <property type="term" value="C:plasma membrane"/>
    <property type="evidence" value="ECO:0007669"/>
    <property type="project" value="UniProtKB-SubCell"/>
</dbReference>
<dbReference type="InterPro" id="IPR011701">
    <property type="entry name" value="MFS"/>
</dbReference>
<dbReference type="Gene3D" id="1.20.1250.20">
    <property type="entry name" value="MFS general substrate transporter like domains"/>
    <property type="match status" value="1"/>
</dbReference>
<feature type="transmembrane region" description="Helical" evidence="7">
    <location>
        <begin position="243"/>
        <end position="260"/>
    </location>
</feature>
<feature type="transmembrane region" description="Helical" evidence="7">
    <location>
        <begin position="59"/>
        <end position="80"/>
    </location>
</feature>
<dbReference type="InterPro" id="IPR005829">
    <property type="entry name" value="Sugar_transporter_CS"/>
</dbReference>
<protein>
    <submittedName>
        <fullName evidence="9">MFS transporter</fullName>
    </submittedName>
</protein>
<keyword evidence="6 7" id="KW-0472">Membrane</keyword>